<sequence>MTVRLQDNILSSSRVATGSRQVIARAFAHRAHTRLSLYARVRTHAHTRVHTHGVCACSYSLLKISVWWHVQYIEWEGLVGQMHQVQVRKNTFSSAVAEQS</sequence>
<evidence type="ECO:0000313" key="2">
    <source>
        <dbReference type="Proteomes" id="UP000694560"/>
    </source>
</evidence>
<evidence type="ECO:0000313" key="1">
    <source>
        <dbReference type="Ensembl" id="ENSMCSP00000013441.1"/>
    </source>
</evidence>
<dbReference type="Proteomes" id="UP000694560">
    <property type="component" value="Unplaced"/>
</dbReference>
<organism evidence="1 2">
    <name type="scientific">Malurus cyaneus samueli</name>
    <dbReference type="NCBI Taxonomy" id="2593467"/>
    <lineage>
        <taxon>Eukaryota</taxon>
        <taxon>Metazoa</taxon>
        <taxon>Chordata</taxon>
        <taxon>Craniata</taxon>
        <taxon>Vertebrata</taxon>
        <taxon>Euteleostomi</taxon>
        <taxon>Archelosauria</taxon>
        <taxon>Archosauria</taxon>
        <taxon>Dinosauria</taxon>
        <taxon>Saurischia</taxon>
        <taxon>Theropoda</taxon>
        <taxon>Coelurosauria</taxon>
        <taxon>Aves</taxon>
        <taxon>Neognathae</taxon>
        <taxon>Neoaves</taxon>
        <taxon>Telluraves</taxon>
        <taxon>Australaves</taxon>
        <taxon>Passeriformes</taxon>
        <taxon>Meliphagoidea</taxon>
        <taxon>Maluridae</taxon>
        <taxon>Malurus</taxon>
    </lineage>
</organism>
<proteinExistence type="predicted"/>
<reference evidence="1" key="2">
    <citation type="submission" date="2025-09" db="UniProtKB">
        <authorList>
            <consortium name="Ensembl"/>
        </authorList>
    </citation>
    <scope>IDENTIFICATION</scope>
</reference>
<protein>
    <submittedName>
        <fullName evidence="1">Uncharacterized protein</fullName>
    </submittedName>
</protein>
<dbReference type="AlphaFoldDB" id="A0A8C5TXP4"/>
<dbReference type="Ensembl" id="ENSMCST00000013793.1">
    <property type="protein sequence ID" value="ENSMCSP00000013441.1"/>
    <property type="gene ID" value="ENSMCSG00000009533.1"/>
</dbReference>
<keyword evidence="2" id="KW-1185">Reference proteome</keyword>
<accession>A0A8C5TXP4</accession>
<name>A0A8C5TXP4_9PASS</name>
<reference evidence="1" key="1">
    <citation type="submission" date="2025-08" db="UniProtKB">
        <authorList>
            <consortium name="Ensembl"/>
        </authorList>
    </citation>
    <scope>IDENTIFICATION</scope>
</reference>